<proteinExistence type="predicted"/>
<reference evidence="2 3" key="1">
    <citation type="submission" date="2023-03" db="EMBL/GenBank/DDBJ databases">
        <title>High-quality genome of Scylla paramamosain provides insights in environmental adaptation.</title>
        <authorList>
            <person name="Zhang L."/>
        </authorList>
    </citation>
    <scope>NUCLEOTIDE SEQUENCE [LARGE SCALE GENOMIC DNA]</scope>
    <source>
        <strain evidence="2">LZ_2023a</strain>
        <tissue evidence="2">Muscle</tissue>
    </source>
</reference>
<dbReference type="Proteomes" id="UP001487740">
    <property type="component" value="Unassembled WGS sequence"/>
</dbReference>
<feature type="compositionally biased region" description="Pro residues" evidence="1">
    <location>
        <begin position="51"/>
        <end position="70"/>
    </location>
</feature>
<accession>A0AAW0V2Y5</accession>
<feature type="compositionally biased region" description="Basic and acidic residues" evidence="1">
    <location>
        <begin position="34"/>
        <end position="46"/>
    </location>
</feature>
<sequence>MKTDHHIPRPCCGNNESVRQVGGRRRIAAAARASHRDRDEAGRMRAEANPSAPPLPRPANTQPAPPPIPMKLPRKSGAQEGRGGTERGGEALEGTGRHWRVHQEGRDGQYEWKE</sequence>
<evidence type="ECO:0000313" key="2">
    <source>
        <dbReference type="EMBL" id="KAK8404987.1"/>
    </source>
</evidence>
<dbReference type="EMBL" id="JARAKH010000003">
    <property type="protein sequence ID" value="KAK8404987.1"/>
    <property type="molecule type" value="Genomic_DNA"/>
</dbReference>
<keyword evidence="3" id="KW-1185">Reference proteome</keyword>
<protein>
    <submittedName>
        <fullName evidence="2">Uncharacterized protein</fullName>
    </submittedName>
</protein>
<evidence type="ECO:0000313" key="3">
    <source>
        <dbReference type="Proteomes" id="UP001487740"/>
    </source>
</evidence>
<comment type="caution">
    <text evidence="2">The sequence shown here is derived from an EMBL/GenBank/DDBJ whole genome shotgun (WGS) entry which is preliminary data.</text>
</comment>
<gene>
    <name evidence="2" type="ORF">O3P69_001514</name>
</gene>
<evidence type="ECO:0000256" key="1">
    <source>
        <dbReference type="SAM" id="MobiDB-lite"/>
    </source>
</evidence>
<dbReference type="AlphaFoldDB" id="A0AAW0V2Y5"/>
<organism evidence="2 3">
    <name type="scientific">Scylla paramamosain</name>
    <name type="common">Mud crab</name>
    <dbReference type="NCBI Taxonomy" id="85552"/>
    <lineage>
        <taxon>Eukaryota</taxon>
        <taxon>Metazoa</taxon>
        <taxon>Ecdysozoa</taxon>
        <taxon>Arthropoda</taxon>
        <taxon>Crustacea</taxon>
        <taxon>Multicrustacea</taxon>
        <taxon>Malacostraca</taxon>
        <taxon>Eumalacostraca</taxon>
        <taxon>Eucarida</taxon>
        <taxon>Decapoda</taxon>
        <taxon>Pleocyemata</taxon>
        <taxon>Brachyura</taxon>
        <taxon>Eubrachyura</taxon>
        <taxon>Portunoidea</taxon>
        <taxon>Portunidae</taxon>
        <taxon>Portuninae</taxon>
        <taxon>Scylla</taxon>
    </lineage>
</organism>
<feature type="compositionally biased region" description="Basic and acidic residues" evidence="1">
    <location>
        <begin position="101"/>
        <end position="114"/>
    </location>
</feature>
<feature type="region of interest" description="Disordered" evidence="1">
    <location>
        <begin position="1"/>
        <end position="114"/>
    </location>
</feature>
<name>A0AAW0V2Y5_SCYPA</name>